<dbReference type="PANTHER" id="PTHR43585:SF2">
    <property type="entry name" value="ATP-GRASP ENZYME FSQD"/>
    <property type="match status" value="1"/>
</dbReference>
<name>A0A1M6N6Q3_9ACTN</name>
<evidence type="ECO:0000256" key="4">
    <source>
        <dbReference type="PROSITE-ProRule" id="PRU00409"/>
    </source>
</evidence>
<dbReference type="InterPro" id="IPR040570">
    <property type="entry name" value="LAL_C2"/>
</dbReference>
<keyword evidence="6" id="KW-0456">Lyase</keyword>
<keyword evidence="1" id="KW-0436">Ligase</keyword>
<evidence type="ECO:0000256" key="2">
    <source>
        <dbReference type="ARBA" id="ARBA00022741"/>
    </source>
</evidence>
<dbReference type="Gene3D" id="3.30.470.20">
    <property type="entry name" value="ATP-grasp fold, B domain"/>
    <property type="match status" value="1"/>
</dbReference>
<organism evidence="6 7">
    <name type="scientific">Nocardiopsis flavescens</name>
    <dbReference type="NCBI Taxonomy" id="758803"/>
    <lineage>
        <taxon>Bacteria</taxon>
        <taxon>Bacillati</taxon>
        <taxon>Actinomycetota</taxon>
        <taxon>Actinomycetes</taxon>
        <taxon>Streptosporangiales</taxon>
        <taxon>Nocardiopsidaceae</taxon>
        <taxon>Nocardiopsis</taxon>
    </lineage>
</organism>
<dbReference type="Pfam" id="PF13535">
    <property type="entry name" value="ATP-grasp_4"/>
    <property type="match status" value="1"/>
</dbReference>
<dbReference type="STRING" id="758803.SAMN05421803_11187"/>
<evidence type="ECO:0000256" key="3">
    <source>
        <dbReference type="ARBA" id="ARBA00022840"/>
    </source>
</evidence>
<sequence>MRGIPHSDPTRPGTPHLVLVESNTTGSGRAFCAAARDRGVDPVLLSRDPDRYPYVARDGIAAVTVDTADRAEVLRACRALPGPVAGVTSSSEYFVASAAAAARSLGLPAPDPGAVDRTRDKARQRAVLAAAGVPVPAFHEVDSVPAGVAAARAVIAAAGRAVVKPVLGSGSDGVRLCASPGEAETALLPLLGGRPGARALVESYLEGPEYSVETFDDRVVGVTAKHLGPHPLFLETGHEHPAPLPADRERALAETALAALAALGLGWGPAHVEVRLTAAGPAVVEVNPRLAGGMIPALVAAATGVDLVGATVDRVLGRGPDLAPHRARAAAIRFLFATEPGTVLAAFTGAAADLPGVVSAVVTAREGDRIEVTRSFRDRIGHVIALGRDAAEAADRAREAAGALAVLTAGPEPVAVPAD</sequence>
<dbReference type="EMBL" id="FQZK01000011">
    <property type="protein sequence ID" value="SHJ91387.1"/>
    <property type="molecule type" value="Genomic_DNA"/>
</dbReference>
<gene>
    <name evidence="6" type="ORF">SAMN05421803_11187</name>
</gene>
<dbReference type="Pfam" id="PF18130">
    <property type="entry name" value="ATPgrasp_N"/>
    <property type="match status" value="1"/>
</dbReference>
<dbReference type="InterPro" id="IPR052032">
    <property type="entry name" value="ATP-dep_AA_Ligase"/>
</dbReference>
<dbReference type="RefSeq" id="WP_073380592.1">
    <property type="nucleotide sequence ID" value="NZ_FQZK01000011.1"/>
</dbReference>
<reference evidence="6 7" key="1">
    <citation type="submission" date="2016-11" db="EMBL/GenBank/DDBJ databases">
        <authorList>
            <person name="Jaros S."/>
            <person name="Januszkiewicz K."/>
            <person name="Wedrychowicz H."/>
        </authorList>
    </citation>
    <scope>NUCLEOTIDE SEQUENCE [LARGE SCALE GENOMIC DNA]</scope>
    <source>
        <strain evidence="6 7">CGMCC 4.5723</strain>
    </source>
</reference>
<protein>
    <submittedName>
        <fullName evidence="6">Argininosuccinate lyase</fullName>
    </submittedName>
</protein>
<dbReference type="PROSITE" id="PS50975">
    <property type="entry name" value="ATP_GRASP"/>
    <property type="match status" value="1"/>
</dbReference>
<evidence type="ECO:0000259" key="5">
    <source>
        <dbReference type="PROSITE" id="PS50975"/>
    </source>
</evidence>
<dbReference type="AlphaFoldDB" id="A0A1M6N6Q3"/>
<dbReference type="SUPFAM" id="SSF56059">
    <property type="entry name" value="Glutathione synthetase ATP-binding domain-like"/>
    <property type="match status" value="1"/>
</dbReference>
<feature type="domain" description="ATP-grasp" evidence="5">
    <location>
        <begin position="125"/>
        <end position="316"/>
    </location>
</feature>
<accession>A0A1M6N6Q3</accession>
<keyword evidence="3 4" id="KW-0067">ATP-binding</keyword>
<dbReference type="InterPro" id="IPR041472">
    <property type="entry name" value="BL00235/CARNS1_N"/>
</dbReference>
<dbReference type="SMART" id="SM01209">
    <property type="entry name" value="GARS_A"/>
    <property type="match status" value="1"/>
</dbReference>
<dbReference type="GO" id="GO:0016829">
    <property type="term" value="F:lyase activity"/>
    <property type="evidence" value="ECO:0007669"/>
    <property type="project" value="UniProtKB-KW"/>
</dbReference>
<dbReference type="InterPro" id="IPR011761">
    <property type="entry name" value="ATP-grasp"/>
</dbReference>
<dbReference type="GO" id="GO:0005524">
    <property type="term" value="F:ATP binding"/>
    <property type="evidence" value="ECO:0007669"/>
    <property type="project" value="UniProtKB-UniRule"/>
</dbReference>
<dbReference type="GO" id="GO:0046872">
    <property type="term" value="F:metal ion binding"/>
    <property type="evidence" value="ECO:0007669"/>
    <property type="project" value="InterPro"/>
</dbReference>
<keyword evidence="2 4" id="KW-0547">Nucleotide-binding</keyword>
<dbReference type="Proteomes" id="UP000184452">
    <property type="component" value="Unassembled WGS sequence"/>
</dbReference>
<dbReference type="Pfam" id="PF18603">
    <property type="entry name" value="LAL_C2"/>
    <property type="match status" value="1"/>
</dbReference>
<keyword evidence="7" id="KW-1185">Reference proteome</keyword>
<dbReference type="OrthoDB" id="24041at2"/>
<evidence type="ECO:0000313" key="6">
    <source>
        <dbReference type="EMBL" id="SHJ91387.1"/>
    </source>
</evidence>
<dbReference type="PANTHER" id="PTHR43585">
    <property type="entry name" value="FUMIPYRROLE BIOSYNTHESIS PROTEIN C"/>
    <property type="match status" value="1"/>
</dbReference>
<dbReference type="Gene3D" id="3.40.50.20">
    <property type="match status" value="1"/>
</dbReference>
<evidence type="ECO:0000256" key="1">
    <source>
        <dbReference type="ARBA" id="ARBA00022598"/>
    </source>
</evidence>
<dbReference type="GO" id="GO:0016874">
    <property type="term" value="F:ligase activity"/>
    <property type="evidence" value="ECO:0007669"/>
    <property type="project" value="UniProtKB-KW"/>
</dbReference>
<proteinExistence type="predicted"/>
<evidence type="ECO:0000313" key="7">
    <source>
        <dbReference type="Proteomes" id="UP000184452"/>
    </source>
</evidence>